<feature type="domain" description="Thioesterase" evidence="3">
    <location>
        <begin position="43"/>
        <end position="120"/>
    </location>
</feature>
<evidence type="ECO:0000256" key="1">
    <source>
        <dbReference type="ARBA" id="ARBA00008324"/>
    </source>
</evidence>
<dbReference type="NCBIfam" id="TIGR00369">
    <property type="entry name" value="unchar_dom_1"/>
    <property type="match status" value="1"/>
</dbReference>
<comment type="caution">
    <text evidence="4">The sequence shown here is derived from an EMBL/GenBank/DDBJ whole genome shotgun (WGS) entry which is preliminary data.</text>
</comment>
<keyword evidence="5" id="KW-1185">Reference proteome</keyword>
<dbReference type="AlphaFoldDB" id="W4L6M0"/>
<proteinExistence type="inferred from homology"/>
<comment type="similarity">
    <text evidence="1">Belongs to the thioesterase PaaI family.</text>
</comment>
<protein>
    <recommendedName>
        <fullName evidence="3">Thioesterase domain-containing protein</fullName>
    </recommendedName>
</protein>
<dbReference type="InterPro" id="IPR006683">
    <property type="entry name" value="Thioestr_dom"/>
</dbReference>
<accession>W4L6M0</accession>
<organism evidence="4 5">
    <name type="scientific">Entotheonella factor</name>
    <dbReference type="NCBI Taxonomy" id="1429438"/>
    <lineage>
        <taxon>Bacteria</taxon>
        <taxon>Pseudomonadati</taxon>
        <taxon>Nitrospinota/Tectimicrobiota group</taxon>
        <taxon>Candidatus Tectimicrobiota</taxon>
        <taxon>Candidatus Entotheonellia</taxon>
        <taxon>Candidatus Entotheonellales</taxon>
        <taxon>Candidatus Entotheonellaceae</taxon>
        <taxon>Candidatus Entotheonella</taxon>
    </lineage>
</organism>
<reference evidence="4 5" key="1">
    <citation type="journal article" date="2014" name="Nature">
        <title>An environmental bacterial taxon with a large and distinct metabolic repertoire.</title>
        <authorList>
            <person name="Wilson M.C."/>
            <person name="Mori T."/>
            <person name="Ruckert C."/>
            <person name="Uria A.R."/>
            <person name="Helf M.J."/>
            <person name="Takada K."/>
            <person name="Gernert C."/>
            <person name="Steffens U.A."/>
            <person name="Heycke N."/>
            <person name="Schmitt S."/>
            <person name="Rinke C."/>
            <person name="Helfrich E.J."/>
            <person name="Brachmann A.O."/>
            <person name="Gurgui C."/>
            <person name="Wakimoto T."/>
            <person name="Kracht M."/>
            <person name="Crusemann M."/>
            <person name="Hentschel U."/>
            <person name="Abe I."/>
            <person name="Matsunaga S."/>
            <person name="Kalinowski J."/>
            <person name="Takeyama H."/>
            <person name="Piel J."/>
        </authorList>
    </citation>
    <scope>NUCLEOTIDE SEQUENCE [LARGE SCALE GENOMIC DNA]</scope>
    <source>
        <strain evidence="5">TSY1</strain>
    </source>
</reference>
<dbReference type="EMBL" id="AZHW01001331">
    <property type="protein sequence ID" value="ETW92991.1"/>
    <property type="molecule type" value="Genomic_DNA"/>
</dbReference>
<evidence type="ECO:0000313" key="5">
    <source>
        <dbReference type="Proteomes" id="UP000019141"/>
    </source>
</evidence>
<dbReference type="Gene3D" id="3.10.129.10">
    <property type="entry name" value="Hotdog Thioesterase"/>
    <property type="match status" value="1"/>
</dbReference>
<dbReference type="HOGENOM" id="CLU_089876_12_2_7"/>
<dbReference type="CDD" id="cd03443">
    <property type="entry name" value="PaaI_thioesterase"/>
    <property type="match status" value="1"/>
</dbReference>
<dbReference type="PANTHER" id="PTHR21660">
    <property type="entry name" value="THIOESTERASE SUPERFAMILY MEMBER-RELATED"/>
    <property type="match status" value="1"/>
</dbReference>
<dbReference type="InterPro" id="IPR039298">
    <property type="entry name" value="ACOT13"/>
</dbReference>
<dbReference type="InterPro" id="IPR003736">
    <property type="entry name" value="PAAI_dom"/>
</dbReference>
<name>W4L6M0_ENTF1</name>
<dbReference type="Pfam" id="PF03061">
    <property type="entry name" value="4HBT"/>
    <property type="match status" value="1"/>
</dbReference>
<dbReference type="PANTHER" id="PTHR21660:SF1">
    <property type="entry name" value="ACYL-COENZYME A THIOESTERASE 13"/>
    <property type="match status" value="1"/>
</dbReference>
<gene>
    <name evidence="4" type="ORF">ETSY1_41200</name>
</gene>
<evidence type="ECO:0000313" key="4">
    <source>
        <dbReference type="EMBL" id="ETW92991.1"/>
    </source>
</evidence>
<dbReference type="GO" id="GO:0047617">
    <property type="term" value="F:fatty acyl-CoA hydrolase activity"/>
    <property type="evidence" value="ECO:0007669"/>
    <property type="project" value="InterPro"/>
</dbReference>
<evidence type="ECO:0000259" key="3">
    <source>
        <dbReference type="Pfam" id="PF03061"/>
    </source>
</evidence>
<evidence type="ECO:0000256" key="2">
    <source>
        <dbReference type="ARBA" id="ARBA00022801"/>
    </source>
</evidence>
<keyword evidence="2" id="KW-0378">Hydrolase</keyword>
<dbReference type="InterPro" id="IPR029069">
    <property type="entry name" value="HotDog_dom_sf"/>
</dbReference>
<dbReference type="Proteomes" id="UP000019141">
    <property type="component" value="Unassembled WGS sequence"/>
</dbReference>
<dbReference type="SUPFAM" id="SSF54637">
    <property type="entry name" value="Thioesterase/thiol ester dehydrase-isomerase"/>
    <property type="match status" value="1"/>
</dbReference>
<sequence>MIRNDIRGAPLFAEHMPTQVIERSPDGVVLETEFTAPHLNAAGTVHGGLLASLFDIAITGAAKASVNNGIGTFGITLSLTMNFIHPVRPGRARCESVVMGGGHRTKFVDAKLFDDQGQLAATATSTVRVIDLEEP</sequence>